<dbReference type="EMBL" id="KQ964248">
    <property type="protein sequence ID" value="KXJ93616.1"/>
    <property type="molecule type" value="Genomic_DNA"/>
</dbReference>
<dbReference type="InterPro" id="IPR016162">
    <property type="entry name" value="Ald_DH_N"/>
</dbReference>
<dbReference type="PANTHER" id="PTHR43353">
    <property type="entry name" value="SUCCINATE-SEMIALDEHYDE DEHYDROGENASE, MITOCHONDRIAL"/>
    <property type="match status" value="1"/>
</dbReference>
<evidence type="ECO:0000256" key="1">
    <source>
        <dbReference type="ARBA" id="ARBA00023002"/>
    </source>
</evidence>
<feature type="domain" description="Aldehyde dehydrogenase" evidence="4">
    <location>
        <begin position="32"/>
        <end position="489"/>
    </location>
</feature>
<dbReference type="Gene3D" id="3.40.605.10">
    <property type="entry name" value="Aldehyde Dehydrogenase, Chain A, domain 1"/>
    <property type="match status" value="1"/>
</dbReference>
<reference evidence="6" key="1">
    <citation type="submission" date="2016-02" db="EMBL/GenBank/DDBJ databases">
        <title>Draft genome sequence of Microdochium bolleyi, a fungal endophyte of beachgrass.</title>
        <authorList>
            <consortium name="DOE Joint Genome Institute"/>
            <person name="David A.S."/>
            <person name="May G."/>
            <person name="Haridas S."/>
            <person name="Lim J."/>
            <person name="Wang M."/>
            <person name="Labutti K."/>
            <person name="Lipzen A."/>
            <person name="Barry K."/>
            <person name="Grigoriev I.V."/>
        </authorList>
    </citation>
    <scope>NUCLEOTIDE SEQUENCE [LARGE SCALE GENOMIC DNA]</scope>
    <source>
        <strain evidence="6">J235TASD1</strain>
    </source>
</reference>
<dbReference type="GO" id="GO:0009450">
    <property type="term" value="P:gamma-aminobutyric acid catabolic process"/>
    <property type="evidence" value="ECO:0007669"/>
    <property type="project" value="TreeGrafter"/>
</dbReference>
<dbReference type="InterPro" id="IPR016163">
    <property type="entry name" value="Ald_DH_C"/>
</dbReference>
<evidence type="ECO:0000256" key="3">
    <source>
        <dbReference type="RuleBase" id="RU003345"/>
    </source>
</evidence>
<dbReference type="SUPFAM" id="SSF53720">
    <property type="entry name" value="ALDH-like"/>
    <property type="match status" value="1"/>
</dbReference>
<protein>
    <submittedName>
        <fullName evidence="5">Aldehyde/histidinol dehydrogenase</fullName>
    </submittedName>
</protein>
<proteinExistence type="inferred from homology"/>
<gene>
    <name evidence="5" type="ORF">Micbo1qcDRAFT_174650</name>
</gene>
<dbReference type="STRING" id="196109.A0A136J956"/>
<evidence type="ECO:0000313" key="5">
    <source>
        <dbReference type="EMBL" id="KXJ93616.1"/>
    </source>
</evidence>
<dbReference type="AlphaFoldDB" id="A0A136J956"/>
<evidence type="ECO:0000313" key="6">
    <source>
        <dbReference type="Proteomes" id="UP000070501"/>
    </source>
</evidence>
<organism evidence="5 6">
    <name type="scientific">Microdochium bolleyi</name>
    <dbReference type="NCBI Taxonomy" id="196109"/>
    <lineage>
        <taxon>Eukaryota</taxon>
        <taxon>Fungi</taxon>
        <taxon>Dikarya</taxon>
        <taxon>Ascomycota</taxon>
        <taxon>Pezizomycotina</taxon>
        <taxon>Sordariomycetes</taxon>
        <taxon>Xylariomycetidae</taxon>
        <taxon>Xylariales</taxon>
        <taxon>Microdochiaceae</taxon>
        <taxon>Microdochium</taxon>
    </lineage>
</organism>
<evidence type="ECO:0000259" key="4">
    <source>
        <dbReference type="Pfam" id="PF00171"/>
    </source>
</evidence>
<dbReference type="InParanoid" id="A0A136J956"/>
<dbReference type="GO" id="GO:0004777">
    <property type="term" value="F:succinate-semialdehyde dehydrogenase (NAD+) activity"/>
    <property type="evidence" value="ECO:0007669"/>
    <property type="project" value="TreeGrafter"/>
</dbReference>
<dbReference type="OrthoDB" id="310895at2759"/>
<dbReference type="InterPro" id="IPR015590">
    <property type="entry name" value="Aldehyde_DH_dom"/>
</dbReference>
<evidence type="ECO:0000256" key="2">
    <source>
        <dbReference type="PROSITE-ProRule" id="PRU10007"/>
    </source>
</evidence>
<comment type="similarity">
    <text evidence="3">Belongs to the aldehyde dehydrogenase family.</text>
</comment>
<feature type="active site" evidence="2">
    <location>
        <position position="267"/>
    </location>
</feature>
<dbReference type="Proteomes" id="UP000070501">
    <property type="component" value="Unassembled WGS sequence"/>
</dbReference>
<dbReference type="PROSITE" id="PS00687">
    <property type="entry name" value="ALDEHYDE_DEHYDR_GLU"/>
    <property type="match status" value="1"/>
</dbReference>
<keyword evidence="1 3" id="KW-0560">Oxidoreductase</keyword>
<keyword evidence="6" id="KW-1185">Reference proteome</keyword>
<dbReference type="Gene3D" id="3.40.309.10">
    <property type="entry name" value="Aldehyde Dehydrogenase, Chain A, domain 2"/>
    <property type="match status" value="1"/>
</dbReference>
<dbReference type="InterPro" id="IPR050740">
    <property type="entry name" value="Aldehyde_DH_Superfamily"/>
</dbReference>
<sequence length="493" mass="52040">MGDTTATNNDATKAKRHNGEVVPLIINGIEKASSDTFPIISPATGEAVSECSNASVEDALSAVQAAEQVLESWSSTTIAHRRDVLLRATVVLERRADELQGFMQSECGAAEAWSKINIGLAKDCLLGTASRIGTLEGKIPGLNDPDIGALVLREPYGVIFAMAPWNAPYALGFRAVVGPLAAGNTVVFKGSELSPRCLWAVCSVLLEAGVPAGALNYITCTSSQAPAVTEAVISAQAVKKINFTGSTSVGRIIGRLAGQHLKPVLLELGGKAPAIICDDADLEHAARQCVLGAFLNAGQICMSTERILVQHSIQDAFEAKLAAAAAQLFPAASGPLVLIDRRSASKNEALVQDSVTKGARLVYGDVTDASRTKEMKGAEMRPVILSGIQPNMDLYLAESFGPSVSVIPFNTDTDALHLANEGDYGLSAAVFSTDLRRALRLARRIESGAVHINRMTVQDEAGLPHGGAKASGYGRFNGGFEEWTRVKNITYDL</sequence>
<dbReference type="InterPro" id="IPR029510">
    <property type="entry name" value="Ald_DH_CS_GLU"/>
</dbReference>
<name>A0A136J956_9PEZI</name>
<accession>A0A136J956</accession>
<dbReference type="PANTHER" id="PTHR43353:SF6">
    <property type="entry name" value="CYTOPLASMIC ALDEHYDE DEHYDROGENASE (EUROFUNG)"/>
    <property type="match status" value="1"/>
</dbReference>
<dbReference type="InterPro" id="IPR016161">
    <property type="entry name" value="Ald_DH/histidinol_DH"/>
</dbReference>
<dbReference type="Pfam" id="PF00171">
    <property type="entry name" value="Aldedh"/>
    <property type="match status" value="1"/>
</dbReference>